<accession>A0ABV8CWC7</accession>
<evidence type="ECO:0000313" key="8">
    <source>
        <dbReference type="EMBL" id="MFC3928305.1"/>
    </source>
</evidence>
<reference evidence="9" key="1">
    <citation type="journal article" date="2019" name="Int. J. Syst. Evol. Microbiol.">
        <title>The Global Catalogue of Microorganisms (GCM) 10K type strain sequencing project: providing services to taxonomists for standard genome sequencing and annotation.</title>
        <authorList>
            <consortium name="The Broad Institute Genomics Platform"/>
            <consortium name="The Broad Institute Genome Sequencing Center for Infectious Disease"/>
            <person name="Wu L."/>
            <person name="Ma J."/>
        </authorList>
    </citation>
    <scope>NUCLEOTIDE SEQUENCE [LARGE SCALE GENOMIC DNA]</scope>
    <source>
        <strain evidence="9">CCUG 67170</strain>
    </source>
</reference>
<feature type="domain" description="Lipopolysaccharide assembly protein A" evidence="7">
    <location>
        <begin position="24"/>
        <end position="83"/>
    </location>
</feature>
<evidence type="ECO:0000256" key="6">
    <source>
        <dbReference type="SAM" id="Phobius"/>
    </source>
</evidence>
<dbReference type="InterPro" id="IPR010445">
    <property type="entry name" value="LapA_dom"/>
</dbReference>
<dbReference type="Pfam" id="PF06305">
    <property type="entry name" value="LapA_dom"/>
    <property type="match status" value="1"/>
</dbReference>
<dbReference type="RefSeq" id="WP_380426728.1">
    <property type="nucleotide sequence ID" value="NZ_JBHRZV010000049.1"/>
</dbReference>
<organism evidence="8 9">
    <name type="scientific">Streptococcus caprae</name>
    <dbReference type="NCBI Taxonomy" id="1640501"/>
    <lineage>
        <taxon>Bacteria</taxon>
        <taxon>Bacillati</taxon>
        <taxon>Bacillota</taxon>
        <taxon>Bacilli</taxon>
        <taxon>Lactobacillales</taxon>
        <taxon>Streptococcaceae</taxon>
        <taxon>Streptococcus</taxon>
    </lineage>
</organism>
<evidence type="ECO:0000313" key="9">
    <source>
        <dbReference type="Proteomes" id="UP001595807"/>
    </source>
</evidence>
<evidence type="ECO:0000256" key="2">
    <source>
        <dbReference type="ARBA" id="ARBA00022692"/>
    </source>
</evidence>
<evidence type="ECO:0000256" key="4">
    <source>
        <dbReference type="ARBA" id="ARBA00023136"/>
    </source>
</evidence>
<keyword evidence="4 6" id="KW-0472">Membrane</keyword>
<dbReference type="PANTHER" id="PTHR41335">
    <property type="entry name" value="MEMBRANE PROTEIN-RELATED"/>
    <property type="match status" value="1"/>
</dbReference>
<keyword evidence="9" id="KW-1185">Reference proteome</keyword>
<comment type="caution">
    <text evidence="8">The sequence shown here is derived from an EMBL/GenBank/DDBJ whole genome shotgun (WGS) entry which is preliminary data.</text>
</comment>
<evidence type="ECO:0000259" key="7">
    <source>
        <dbReference type="Pfam" id="PF06305"/>
    </source>
</evidence>
<sequence>MKKNLTILLLIITIIATAALALANRQYVEVNYLFGSFRSPLILLILVSVLLGIIIQFLLTFPKNLANARQLKHVRREMEDVKRALGEQQKPVEPVEIPSEEEE</sequence>
<evidence type="ECO:0000256" key="3">
    <source>
        <dbReference type="ARBA" id="ARBA00022989"/>
    </source>
</evidence>
<dbReference type="PANTHER" id="PTHR41335:SF1">
    <property type="entry name" value="MEMBRANE PROTEIN"/>
    <property type="match status" value="1"/>
</dbReference>
<evidence type="ECO:0000256" key="5">
    <source>
        <dbReference type="SAM" id="MobiDB-lite"/>
    </source>
</evidence>
<evidence type="ECO:0000256" key="1">
    <source>
        <dbReference type="ARBA" id="ARBA00022475"/>
    </source>
</evidence>
<gene>
    <name evidence="8" type="ORF">ACFORF_06975</name>
</gene>
<feature type="region of interest" description="Disordered" evidence="5">
    <location>
        <begin position="82"/>
        <end position="103"/>
    </location>
</feature>
<feature type="transmembrane region" description="Helical" evidence="6">
    <location>
        <begin position="41"/>
        <end position="61"/>
    </location>
</feature>
<proteinExistence type="predicted"/>
<protein>
    <submittedName>
        <fullName evidence="8">Lipopolysaccharide assembly protein LapA domain-containing protein</fullName>
    </submittedName>
</protein>
<keyword evidence="3 6" id="KW-1133">Transmembrane helix</keyword>
<name>A0ABV8CWC7_9STRE</name>
<keyword evidence="2 6" id="KW-0812">Transmembrane</keyword>
<dbReference type="Proteomes" id="UP001595807">
    <property type="component" value="Unassembled WGS sequence"/>
</dbReference>
<dbReference type="EMBL" id="JBHRZV010000049">
    <property type="protein sequence ID" value="MFC3928305.1"/>
    <property type="molecule type" value="Genomic_DNA"/>
</dbReference>
<keyword evidence="1" id="KW-1003">Cell membrane</keyword>